<name>A0A1T4RX87_9HYPH</name>
<protein>
    <submittedName>
        <fullName evidence="2">Uncharacterized protein</fullName>
    </submittedName>
</protein>
<evidence type="ECO:0000313" key="3">
    <source>
        <dbReference type="Proteomes" id="UP000190092"/>
    </source>
</evidence>
<keyword evidence="1" id="KW-0472">Membrane</keyword>
<dbReference type="AlphaFoldDB" id="A0A1T4RX87"/>
<dbReference type="STRING" id="225324.SAMN02745126_04125"/>
<dbReference type="OrthoDB" id="7375614at2"/>
<proteinExistence type="predicted"/>
<evidence type="ECO:0000256" key="1">
    <source>
        <dbReference type="SAM" id="Phobius"/>
    </source>
</evidence>
<accession>A0A1T4RX87</accession>
<sequence>MTARRLLPWAIALFFALVVGFGIAISLGWLEEPALTRSDYVGTTDVTADDARLYRTVPFEWRVTGAAGAFTGSDIAHIRVDPSGERTLICGWLSRDKAGASMRASRWLSEARLRVGDIVISAGFIAPTDSSPGNDLHAGCAGLYDGLRPAGDAALALEGPSVHE</sequence>
<gene>
    <name evidence="2" type="ORF">SAMN02745126_04125</name>
</gene>
<dbReference type="RefSeq" id="WP_085935812.1">
    <property type="nucleotide sequence ID" value="NZ_FUWJ01000006.1"/>
</dbReference>
<keyword evidence="3" id="KW-1185">Reference proteome</keyword>
<keyword evidence="1" id="KW-1133">Transmembrane helix</keyword>
<keyword evidence="1" id="KW-0812">Transmembrane</keyword>
<evidence type="ECO:0000313" key="2">
    <source>
        <dbReference type="EMBL" id="SKA20573.1"/>
    </source>
</evidence>
<organism evidence="2 3">
    <name type="scientific">Enhydrobacter aerosaccus</name>
    <dbReference type="NCBI Taxonomy" id="225324"/>
    <lineage>
        <taxon>Bacteria</taxon>
        <taxon>Pseudomonadati</taxon>
        <taxon>Pseudomonadota</taxon>
        <taxon>Alphaproteobacteria</taxon>
        <taxon>Hyphomicrobiales</taxon>
        <taxon>Enhydrobacter</taxon>
    </lineage>
</organism>
<dbReference type="EMBL" id="FUWJ01000006">
    <property type="protein sequence ID" value="SKA20573.1"/>
    <property type="molecule type" value="Genomic_DNA"/>
</dbReference>
<feature type="transmembrane region" description="Helical" evidence="1">
    <location>
        <begin position="6"/>
        <end position="30"/>
    </location>
</feature>
<reference evidence="3" key="1">
    <citation type="submission" date="2017-02" db="EMBL/GenBank/DDBJ databases">
        <authorList>
            <person name="Varghese N."/>
            <person name="Submissions S."/>
        </authorList>
    </citation>
    <scope>NUCLEOTIDE SEQUENCE [LARGE SCALE GENOMIC DNA]</scope>
    <source>
        <strain evidence="3">ATCC 27094</strain>
    </source>
</reference>
<dbReference type="Proteomes" id="UP000190092">
    <property type="component" value="Unassembled WGS sequence"/>
</dbReference>